<dbReference type="GO" id="GO:0005737">
    <property type="term" value="C:cytoplasm"/>
    <property type="evidence" value="ECO:0007669"/>
    <property type="project" value="UniProtKB-SubCell"/>
</dbReference>
<evidence type="ECO:0000256" key="2">
    <source>
        <dbReference type="ARBA" id="ARBA00022490"/>
    </source>
</evidence>
<accession>A0A6N3YWS0</accession>
<evidence type="ECO:0000256" key="8">
    <source>
        <dbReference type="ARBA" id="ARBA00047207"/>
    </source>
</evidence>
<keyword evidence="2" id="KW-0963">Cytoplasm</keyword>
<dbReference type="InterPro" id="IPR055166">
    <property type="entry name" value="Transc_reg_Sar_Rot_HTH"/>
</dbReference>
<name>A0A6N3YWS0_ALIFS</name>
<dbReference type="PANTHER" id="PTHR42756">
    <property type="entry name" value="TRANSCRIPTIONAL REGULATOR, MARR"/>
    <property type="match status" value="1"/>
</dbReference>
<dbReference type="InterPro" id="IPR036388">
    <property type="entry name" value="WH-like_DNA-bd_sf"/>
</dbReference>
<comment type="similarity">
    <text evidence="6">Belongs to the SarZ family.</text>
</comment>
<dbReference type="PRINTS" id="PR00598">
    <property type="entry name" value="HTHMARR"/>
</dbReference>
<dbReference type="EMBL" id="WOBO01000015">
    <property type="protein sequence ID" value="MUK46322.1"/>
    <property type="molecule type" value="Genomic_DNA"/>
</dbReference>
<dbReference type="Pfam" id="PF22381">
    <property type="entry name" value="Staph_reg_Sar_Rot"/>
    <property type="match status" value="1"/>
</dbReference>
<organism evidence="10 11">
    <name type="scientific">Aliivibrio fischeri</name>
    <name type="common">Vibrio fischeri</name>
    <dbReference type="NCBI Taxonomy" id="668"/>
    <lineage>
        <taxon>Bacteria</taxon>
        <taxon>Pseudomonadati</taxon>
        <taxon>Pseudomonadota</taxon>
        <taxon>Gammaproteobacteria</taxon>
        <taxon>Vibrionales</taxon>
        <taxon>Vibrionaceae</taxon>
        <taxon>Aliivibrio</taxon>
    </lineage>
</organism>
<keyword evidence="3" id="KW-0805">Transcription regulation</keyword>
<dbReference type="InterPro" id="IPR036390">
    <property type="entry name" value="WH_DNA-bd_sf"/>
</dbReference>
<evidence type="ECO:0000256" key="4">
    <source>
        <dbReference type="ARBA" id="ARBA00023125"/>
    </source>
</evidence>
<dbReference type="FunFam" id="1.10.10.10:FF:000163">
    <property type="entry name" value="MarR family transcriptional regulator"/>
    <property type="match status" value="1"/>
</dbReference>
<dbReference type="PANTHER" id="PTHR42756:SF1">
    <property type="entry name" value="TRANSCRIPTIONAL REPRESSOR OF EMRAB OPERON"/>
    <property type="match status" value="1"/>
</dbReference>
<dbReference type="Proteomes" id="UP000435323">
    <property type="component" value="Unassembled WGS sequence"/>
</dbReference>
<dbReference type="InterPro" id="IPR000835">
    <property type="entry name" value="HTH_MarR-typ"/>
</dbReference>
<dbReference type="PROSITE" id="PS50995">
    <property type="entry name" value="HTH_MARR_2"/>
    <property type="match status" value="1"/>
</dbReference>
<reference evidence="10 11" key="1">
    <citation type="submission" date="2019-11" db="EMBL/GenBank/DDBJ databases">
        <title>Using colonization assays and comparative genomics to discover symbiosis behaviors and factors in Vibrio fischeri.</title>
        <authorList>
            <person name="Bongrand C."/>
            <person name="Moriano-Gutierrez S."/>
            <person name="Arevalo P."/>
            <person name="Mcfall-Ngai M."/>
            <person name="Visick K."/>
            <person name="Polz M.F."/>
            <person name="Ruby E.G."/>
        </authorList>
    </citation>
    <scope>NUCLEOTIDE SEQUENCE [LARGE SCALE GENOMIC DNA]</scope>
    <source>
        <strain evidence="11">emors.3.2</strain>
    </source>
</reference>
<dbReference type="Gene3D" id="1.10.10.10">
    <property type="entry name" value="Winged helix-like DNA-binding domain superfamily/Winged helix DNA-binding domain"/>
    <property type="match status" value="1"/>
</dbReference>
<dbReference type="SUPFAM" id="SSF46785">
    <property type="entry name" value="Winged helix' DNA-binding domain"/>
    <property type="match status" value="1"/>
</dbReference>
<dbReference type="GO" id="GO:0003677">
    <property type="term" value="F:DNA binding"/>
    <property type="evidence" value="ECO:0007669"/>
    <property type="project" value="UniProtKB-KW"/>
</dbReference>
<proteinExistence type="inferred from homology"/>
<evidence type="ECO:0000313" key="10">
    <source>
        <dbReference type="EMBL" id="MUK46322.1"/>
    </source>
</evidence>
<keyword evidence="4" id="KW-0238">DNA-binding</keyword>
<dbReference type="SMART" id="SM00347">
    <property type="entry name" value="HTH_MARR"/>
    <property type="match status" value="1"/>
</dbReference>
<evidence type="ECO:0000313" key="11">
    <source>
        <dbReference type="Proteomes" id="UP000435323"/>
    </source>
</evidence>
<comment type="subcellular location">
    <subcellularLocation>
        <location evidence="1">Cytoplasm</location>
    </subcellularLocation>
</comment>
<dbReference type="AlphaFoldDB" id="A0A6N3YWS0"/>
<comment type="caution">
    <text evidence="10">The sequence shown here is derived from an EMBL/GenBank/DDBJ whole genome shotgun (WGS) entry which is preliminary data.</text>
</comment>
<sequence length="172" mass="19914">MKYKYIVHNLFLFKEASMEKQNKTQDKNNIDSPQLLLKNQVCFSLYSASNAMIRAYRPLLNTLDLTYPQYLAMMVIWEKNGINVKELGHDLHLDSGTLTPLLKRLESKGIVTRERSKEDERIRLVFLTKQGIELKNKALSVPNGIFCKSQLQLEELQQLKATCEKLLANLEK</sequence>
<evidence type="ECO:0000256" key="6">
    <source>
        <dbReference type="ARBA" id="ARBA00046337"/>
    </source>
</evidence>
<protein>
    <recommendedName>
        <fullName evidence="7">HTH-type transcriptional regulator SarZ</fullName>
    </recommendedName>
    <alternativeName>
        <fullName evidence="8">Staphylococcal accessory regulator Z</fullName>
    </alternativeName>
</protein>
<evidence type="ECO:0000256" key="7">
    <source>
        <dbReference type="ARBA" id="ARBA00047188"/>
    </source>
</evidence>
<evidence type="ECO:0000256" key="3">
    <source>
        <dbReference type="ARBA" id="ARBA00023015"/>
    </source>
</evidence>
<evidence type="ECO:0000256" key="5">
    <source>
        <dbReference type="ARBA" id="ARBA00023163"/>
    </source>
</evidence>
<gene>
    <name evidence="10" type="ORF">GNP77_13110</name>
</gene>
<feature type="domain" description="HTH marR-type" evidence="9">
    <location>
        <begin position="38"/>
        <end position="168"/>
    </location>
</feature>
<evidence type="ECO:0000259" key="9">
    <source>
        <dbReference type="PROSITE" id="PS50995"/>
    </source>
</evidence>
<dbReference type="GO" id="GO:0003700">
    <property type="term" value="F:DNA-binding transcription factor activity"/>
    <property type="evidence" value="ECO:0007669"/>
    <property type="project" value="InterPro"/>
</dbReference>
<evidence type="ECO:0000256" key="1">
    <source>
        <dbReference type="ARBA" id="ARBA00004496"/>
    </source>
</evidence>
<keyword evidence="5" id="KW-0804">Transcription</keyword>